<dbReference type="InterPro" id="IPR002939">
    <property type="entry name" value="DnaJ_C"/>
</dbReference>
<dbReference type="CDD" id="cd10747">
    <property type="entry name" value="DnaJ_C"/>
    <property type="match status" value="1"/>
</dbReference>
<evidence type="ECO:0000256" key="1">
    <source>
        <dbReference type="ARBA" id="ARBA00023186"/>
    </source>
</evidence>
<feature type="domain" description="J" evidence="3">
    <location>
        <begin position="48"/>
        <end position="114"/>
    </location>
</feature>
<dbReference type="FunFam" id="2.60.260.20:FF:000013">
    <property type="entry name" value="DnaJ subfamily B member 11"/>
    <property type="match status" value="1"/>
</dbReference>
<dbReference type="AlphaFoldDB" id="G0UX42"/>
<sequence length="378" mass="42179">MMLCCWYNVCAFFYSFVSFFFKFLSLFYFFFFFFFLDIKLLRFLMGIDYYKVLGVPRNASPTDIKKAYHQLALKYHPDKATGNREEAERRFKEVSEAYDVLSDEKKKTIYDTYGEEGLKGNVPDGDSSGFSGFRSSGSGGTAYRFTNADAFEMFSSFFGSKDPFAGDNLFGGGPGLHRVFPGFGGPNGFMSDFGSPQMSPAHEVPPVEYTFFCTLEEIYCGCTKKFNVSRRMPSGECSKLFEVVVSPGYKKGTKIRFPGEGGVVHGYPPNVLADLLFILDEKPHPRFVRNGSDVETTVHINLKQALLGTTVSVTCLDGTSETITLSGVSGNGRKICVKGKGFPNRKTGERGNMYVTIEVSMPVSLSDETKRLIEKCNF</sequence>
<dbReference type="Pfam" id="PF00226">
    <property type="entry name" value="DnaJ"/>
    <property type="match status" value="1"/>
</dbReference>
<dbReference type="FunFam" id="1.10.287.110:FF:000076">
    <property type="entry name" value="Chaperone protein dnaJ"/>
    <property type="match status" value="1"/>
</dbReference>
<feature type="transmembrane region" description="Helical" evidence="2">
    <location>
        <begin position="12"/>
        <end position="36"/>
    </location>
</feature>
<organism evidence="4">
    <name type="scientific">Trypanosoma congolense (strain IL3000)</name>
    <dbReference type="NCBI Taxonomy" id="1068625"/>
    <lineage>
        <taxon>Eukaryota</taxon>
        <taxon>Discoba</taxon>
        <taxon>Euglenozoa</taxon>
        <taxon>Kinetoplastea</taxon>
        <taxon>Metakinetoplastina</taxon>
        <taxon>Trypanosomatida</taxon>
        <taxon>Trypanosomatidae</taxon>
        <taxon>Trypanosoma</taxon>
        <taxon>Nannomonas</taxon>
    </lineage>
</organism>
<accession>G0UX42</accession>
<dbReference type="Gene3D" id="1.10.287.110">
    <property type="entry name" value="DnaJ domain"/>
    <property type="match status" value="1"/>
</dbReference>
<dbReference type="InterPro" id="IPR036869">
    <property type="entry name" value="J_dom_sf"/>
</dbReference>
<dbReference type="Pfam" id="PF01556">
    <property type="entry name" value="DnaJ_C"/>
    <property type="match status" value="1"/>
</dbReference>
<name>G0UX42_TRYCI</name>
<dbReference type="GO" id="GO:0005829">
    <property type="term" value="C:cytosol"/>
    <property type="evidence" value="ECO:0007669"/>
    <property type="project" value="TreeGrafter"/>
</dbReference>
<dbReference type="GO" id="GO:0051087">
    <property type="term" value="F:protein-folding chaperone binding"/>
    <property type="evidence" value="ECO:0007669"/>
    <property type="project" value="TreeGrafter"/>
</dbReference>
<dbReference type="EMBL" id="HE575323">
    <property type="protein sequence ID" value="CCC93959.1"/>
    <property type="molecule type" value="Genomic_DNA"/>
</dbReference>
<evidence type="ECO:0000313" key="4">
    <source>
        <dbReference type="EMBL" id="CCC93959.1"/>
    </source>
</evidence>
<dbReference type="SMART" id="SM00271">
    <property type="entry name" value="DnaJ"/>
    <property type="match status" value="1"/>
</dbReference>
<keyword evidence="2" id="KW-0472">Membrane</keyword>
<dbReference type="PANTHER" id="PTHR24078:SF553">
    <property type="entry name" value="DNAJ HOMOLOG SUBFAMILY B MEMBER 5"/>
    <property type="match status" value="1"/>
</dbReference>
<keyword evidence="2" id="KW-1133">Transmembrane helix</keyword>
<dbReference type="InterPro" id="IPR008971">
    <property type="entry name" value="HSP40/DnaJ_pept-bd"/>
</dbReference>
<proteinExistence type="predicted"/>
<dbReference type="InterPro" id="IPR001623">
    <property type="entry name" value="DnaJ_domain"/>
</dbReference>
<gene>
    <name evidence="4" type="ORF">TCIL3000_10_7330</name>
</gene>
<dbReference type="PRINTS" id="PR00625">
    <property type="entry name" value="JDOMAIN"/>
</dbReference>
<dbReference type="InterPro" id="IPR018253">
    <property type="entry name" value="DnaJ_domain_CS"/>
</dbReference>
<dbReference type="GO" id="GO:0051082">
    <property type="term" value="F:unfolded protein binding"/>
    <property type="evidence" value="ECO:0007669"/>
    <property type="project" value="InterPro"/>
</dbReference>
<dbReference type="GO" id="GO:0006457">
    <property type="term" value="P:protein folding"/>
    <property type="evidence" value="ECO:0007669"/>
    <property type="project" value="InterPro"/>
</dbReference>
<keyword evidence="1" id="KW-0143">Chaperone</keyword>
<dbReference type="PROSITE" id="PS50076">
    <property type="entry name" value="DNAJ_2"/>
    <property type="match status" value="1"/>
</dbReference>
<dbReference type="PROSITE" id="PS00636">
    <property type="entry name" value="DNAJ_1"/>
    <property type="match status" value="1"/>
</dbReference>
<evidence type="ECO:0000256" key="2">
    <source>
        <dbReference type="SAM" id="Phobius"/>
    </source>
</evidence>
<evidence type="ECO:0000259" key="3">
    <source>
        <dbReference type="PROSITE" id="PS50076"/>
    </source>
</evidence>
<protein>
    <submittedName>
        <fullName evidence="4">Putative chaperone protein DNAj</fullName>
    </submittedName>
</protein>
<dbReference type="VEuPathDB" id="TriTrypDB:TcIL3000_10_7330"/>
<dbReference type="CDD" id="cd06257">
    <property type="entry name" value="DnaJ"/>
    <property type="match status" value="1"/>
</dbReference>
<keyword evidence="2" id="KW-0812">Transmembrane</keyword>
<reference evidence="4" key="1">
    <citation type="journal article" date="2012" name="Proc. Natl. Acad. Sci. U.S.A.">
        <title>Antigenic diversity is generated by distinct evolutionary mechanisms in African trypanosome species.</title>
        <authorList>
            <person name="Jackson A.P."/>
            <person name="Berry A."/>
            <person name="Aslett M."/>
            <person name="Allison H.C."/>
            <person name="Burton P."/>
            <person name="Vavrova-Anderson J."/>
            <person name="Brown R."/>
            <person name="Browne H."/>
            <person name="Corton N."/>
            <person name="Hauser H."/>
            <person name="Gamble J."/>
            <person name="Gilderthorp R."/>
            <person name="Marcello L."/>
            <person name="McQuillan J."/>
            <person name="Otto T.D."/>
            <person name="Quail M.A."/>
            <person name="Sanders M.J."/>
            <person name="van Tonder A."/>
            <person name="Ginger M.L."/>
            <person name="Field M.C."/>
            <person name="Barry J.D."/>
            <person name="Hertz-Fowler C."/>
            <person name="Berriman M."/>
        </authorList>
    </citation>
    <scope>NUCLEOTIDE SEQUENCE</scope>
    <source>
        <strain evidence="4">IL3000</strain>
    </source>
</reference>
<dbReference type="Gene3D" id="2.60.260.20">
    <property type="entry name" value="Urease metallochaperone UreE, N-terminal domain"/>
    <property type="match status" value="2"/>
</dbReference>
<dbReference type="SUPFAM" id="SSF49493">
    <property type="entry name" value="HSP40/DnaJ peptide-binding domain"/>
    <property type="match status" value="2"/>
</dbReference>
<dbReference type="PANTHER" id="PTHR24078">
    <property type="entry name" value="DNAJ HOMOLOG SUBFAMILY C MEMBER"/>
    <property type="match status" value="1"/>
</dbReference>
<dbReference type="SUPFAM" id="SSF46565">
    <property type="entry name" value="Chaperone J-domain"/>
    <property type="match status" value="1"/>
</dbReference>
<dbReference type="InterPro" id="IPR051339">
    <property type="entry name" value="DnaJ_subfamily_B"/>
</dbReference>